<proteinExistence type="predicted"/>
<keyword evidence="5" id="KW-1185">Reference proteome</keyword>
<organism evidence="4 5">
    <name type="scientific">Azospirillum rugosum</name>
    <dbReference type="NCBI Taxonomy" id="416170"/>
    <lineage>
        <taxon>Bacteria</taxon>
        <taxon>Pseudomonadati</taxon>
        <taxon>Pseudomonadota</taxon>
        <taxon>Alphaproteobacteria</taxon>
        <taxon>Rhodospirillales</taxon>
        <taxon>Azospirillaceae</taxon>
        <taxon>Azospirillum</taxon>
    </lineage>
</organism>
<dbReference type="SUPFAM" id="SSF53756">
    <property type="entry name" value="UDP-Glycosyltransferase/glycogen phosphorylase"/>
    <property type="match status" value="1"/>
</dbReference>
<dbReference type="RefSeq" id="WP_209764708.1">
    <property type="nucleotide sequence ID" value="NZ_JAGINP010000003.1"/>
</dbReference>
<keyword evidence="1" id="KW-0328">Glycosyltransferase</keyword>
<gene>
    <name evidence="4" type="ORF">J2851_001040</name>
</gene>
<dbReference type="Proteomes" id="UP000781958">
    <property type="component" value="Unassembled WGS sequence"/>
</dbReference>
<evidence type="ECO:0000256" key="2">
    <source>
        <dbReference type="ARBA" id="ARBA00022679"/>
    </source>
</evidence>
<feature type="domain" description="Glycosyl transferase family 1" evidence="3">
    <location>
        <begin position="206"/>
        <end position="364"/>
    </location>
</feature>
<comment type="caution">
    <text evidence="4">The sequence shown here is derived from an EMBL/GenBank/DDBJ whole genome shotgun (WGS) entry which is preliminary data.</text>
</comment>
<dbReference type="PANTHER" id="PTHR12526">
    <property type="entry name" value="GLYCOSYLTRANSFERASE"/>
    <property type="match status" value="1"/>
</dbReference>
<sequence>MPDRSDRSDRVKVVHLTTTHFADDARIFTKECVGLAQTGYDVALVIPDNRYRTDDGRPIRRQGVDIVAVERPVGLLPRLLKTGFSVLRAAIRQKGDVYHFHDPELIPGGLLLRLMGKTVIYDVHEDLPRDLMTRAWIPLRLRPVLAGVARVLEWTAGKAMSGVVAATPIIGQRFPARKTVLVQNFAMAAEFADANAEGGAPPYAERRGVAFVGTITETRCAVEVVDAIGKVGRFPQATLLMAGSMGSAELQKRMEALPGWPRVDYRGRQDRAGVKRLLVESRVGLVLYHPTRNYQEAQPVKLFEYMAAGIPLIVADFPYMRGVVEESRCGLCVPPCDTDAVAAAIDWIFAHPEEAEAMGQRGREAIRARYSWENEQRTLVQLYERILAPRSPAVPSGLVGGTTEKPR</sequence>
<dbReference type="CDD" id="cd03794">
    <property type="entry name" value="GT4_WbuB-like"/>
    <property type="match status" value="1"/>
</dbReference>
<accession>A0ABS4SFE8</accession>
<dbReference type="InterPro" id="IPR001296">
    <property type="entry name" value="Glyco_trans_1"/>
</dbReference>
<protein>
    <submittedName>
        <fullName evidence="4">Glycosyltransferase involved in cell wall biosynthesis</fullName>
    </submittedName>
</protein>
<dbReference type="Gene3D" id="3.40.50.2000">
    <property type="entry name" value="Glycogen Phosphorylase B"/>
    <property type="match status" value="2"/>
</dbReference>
<evidence type="ECO:0000259" key="3">
    <source>
        <dbReference type="Pfam" id="PF00534"/>
    </source>
</evidence>
<evidence type="ECO:0000313" key="5">
    <source>
        <dbReference type="Proteomes" id="UP000781958"/>
    </source>
</evidence>
<name>A0ABS4SFE8_9PROT</name>
<reference evidence="4 5" key="1">
    <citation type="submission" date="2021-03" db="EMBL/GenBank/DDBJ databases">
        <title>Genomic Encyclopedia of Type Strains, Phase III (KMG-III): the genomes of soil and plant-associated and newly described type strains.</title>
        <authorList>
            <person name="Whitman W."/>
        </authorList>
    </citation>
    <scope>NUCLEOTIDE SEQUENCE [LARGE SCALE GENOMIC DNA]</scope>
    <source>
        <strain evidence="4 5">IMMIB AFH-6</strain>
    </source>
</reference>
<keyword evidence="2" id="KW-0808">Transferase</keyword>
<dbReference type="EMBL" id="JAGINP010000003">
    <property type="protein sequence ID" value="MBP2291291.1"/>
    <property type="molecule type" value="Genomic_DNA"/>
</dbReference>
<evidence type="ECO:0000256" key="1">
    <source>
        <dbReference type="ARBA" id="ARBA00022676"/>
    </source>
</evidence>
<evidence type="ECO:0000313" key="4">
    <source>
        <dbReference type="EMBL" id="MBP2291291.1"/>
    </source>
</evidence>
<dbReference type="PANTHER" id="PTHR12526:SF629">
    <property type="entry name" value="TEICHURONIC ACID BIOSYNTHESIS GLYCOSYLTRANSFERASE TUAH-RELATED"/>
    <property type="match status" value="1"/>
</dbReference>
<dbReference type="Pfam" id="PF00534">
    <property type="entry name" value="Glycos_transf_1"/>
    <property type="match status" value="1"/>
</dbReference>